<gene>
    <name evidence="1" type="ORF">L1F29_14135</name>
</gene>
<dbReference type="InterPro" id="IPR036412">
    <property type="entry name" value="HAD-like_sf"/>
</dbReference>
<reference evidence="1" key="1">
    <citation type="submission" date="2022-01" db="EMBL/GenBank/DDBJ databases">
        <title>Paenibacillus spongiae sp. nov., isolated from marine sponge.</title>
        <authorList>
            <person name="Li Z."/>
            <person name="Zhang M."/>
        </authorList>
    </citation>
    <scope>NUCLEOTIDE SEQUENCE</scope>
    <source>
        <strain evidence="1">PHS-Z3</strain>
    </source>
</reference>
<dbReference type="PANTHER" id="PTHR43434">
    <property type="entry name" value="PHOSPHOGLYCOLATE PHOSPHATASE"/>
    <property type="match status" value="1"/>
</dbReference>
<accession>A0ABY5SG22</accession>
<name>A0ABY5SG22_9BACL</name>
<dbReference type="CDD" id="cd01427">
    <property type="entry name" value="HAD_like"/>
    <property type="match status" value="1"/>
</dbReference>
<keyword evidence="2" id="KW-1185">Reference proteome</keyword>
<dbReference type="Pfam" id="PF00702">
    <property type="entry name" value="Hydrolase"/>
    <property type="match status" value="1"/>
</dbReference>
<sequence length="288" mass="33507">MSNQWLSAVKVILFDMDGTLYQEDTYLERYIRYLLEGTAHELEADAAMYVGRSILSGEHAFQIGHFYHKPTDRIFVRQGDTFLYSLSWEGTRTAPFHVDDAYLRSQAIFSDMIHLGDPWCIAAVMSHKYGIGKEKLEQAFRRVRKEMILEPYRFPYRSELFQALGELDAVDKKIVMTNTYLESGLEFLNYMNIHHLFDEVHCGAEKPDGIERYMESLLQQGYQPHEILSIGDNTWNDLHPVKRLGGRTCFISPYNSADTETWDMQLTTLQELEQLLRSIQQLKSLIAK</sequence>
<dbReference type="InterPro" id="IPR050155">
    <property type="entry name" value="HAD-like_hydrolase_sf"/>
</dbReference>
<evidence type="ECO:0000313" key="1">
    <source>
        <dbReference type="EMBL" id="UVI32896.1"/>
    </source>
</evidence>
<dbReference type="SUPFAM" id="SSF56784">
    <property type="entry name" value="HAD-like"/>
    <property type="match status" value="1"/>
</dbReference>
<dbReference type="EMBL" id="CP091430">
    <property type="protein sequence ID" value="UVI32896.1"/>
    <property type="molecule type" value="Genomic_DNA"/>
</dbReference>
<dbReference type="InterPro" id="IPR023214">
    <property type="entry name" value="HAD_sf"/>
</dbReference>
<dbReference type="PANTHER" id="PTHR43434:SF1">
    <property type="entry name" value="PHOSPHOGLYCOLATE PHOSPHATASE"/>
    <property type="match status" value="1"/>
</dbReference>
<evidence type="ECO:0000313" key="2">
    <source>
        <dbReference type="Proteomes" id="UP001057877"/>
    </source>
</evidence>
<organism evidence="1 2">
    <name type="scientific">Paenibacillus spongiae</name>
    <dbReference type="NCBI Taxonomy" id="2909671"/>
    <lineage>
        <taxon>Bacteria</taxon>
        <taxon>Bacillati</taxon>
        <taxon>Bacillota</taxon>
        <taxon>Bacilli</taxon>
        <taxon>Bacillales</taxon>
        <taxon>Paenibacillaceae</taxon>
        <taxon>Paenibacillus</taxon>
    </lineage>
</organism>
<dbReference type="Gene3D" id="3.40.50.1000">
    <property type="entry name" value="HAD superfamily/HAD-like"/>
    <property type="match status" value="1"/>
</dbReference>
<dbReference type="GO" id="GO:0016787">
    <property type="term" value="F:hydrolase activity"/>
    <property type="evidence" value="ECO:0007669"/>
    <property type="project" value="UniProtKB-KW"/>
</dbReference>
<proteinExistence type="predicted"/>
<dbReference type="RefSeq" id="WP_258388947.1">
    <property type="nucleotide sequence ID" value="NZ_CP091430.1"/>
</dbReference>
<keyword evidence="1" id="KW-0378">Hydrolase</keyword>
<dbReference type="Proteomes" id="UP001057877">
    <property type="component" value="Chromosome"/>
</dbReference>
<protein>
    <submittedName>
        <fullName evidence="1">HAD family hydrolase</fullName>
    </submittedName>
</protein>